<accession>A0A6C0UG30</accession>
<dbReference type="GeneID" id="44079576"/>
<dbReference type="Gene3D" id="2.50.20.10">
    <property type="entry name" value="Lipoprotein localisation LolA/LolB/LppX"/>
    <property type="match status" value="1"/>
</dbReference>
<dbReference type="Proteomes" id="UP000465846">
    <property type="component" value="Chromosome"/>
</dbReference>
<dbReference type="InterPro" id="IPR052944">
    <property type="entry name" value="Sporulation_related"/>
</dbReference>
<sequence length="232" mass="24606">MPRKQHRRRIALTAGLVGLILLAGCLSVPGSSISNAESVGDQVQARYDAIDRYEATVTKTVQTSSDTSSVRATVSVDTAESARIEYHTGPRAGTVANIDLSSASPARPSLSTSVQSATDGQVPTYGALASELVRSNNVTVERTTVLDGRQTAVVSLVPNADETNGTAVSVERRVWVDTERLIPLRIETTWTGESGETVTETVRYTNVTLSEERENTSNSQVEASPRAGGVSA</sequence>
<dbReference type="EMBL" id="CP048739">
    <property type="protein sequence ID" value="QIB74444.1"/>
    <property type="molecule type" value="Genomic_DNA"/>
</dbReference>
<protein>
    <submittedName>
        <fullName evidence="2">Outer membrane lipoprotein-sorting protein</fullName>
    </submittedName>
</protein>
<organism evidence="2 3">
    <name type="scientific">Halogeometricum borinquense</name>
    <dbReference type="NCBI Taxonomy" id="60847"/>
    <lineage>
        <taxon>Archaea</taxon>
        <taxon>Methanobacteriati</taxon>
        <taxon>Methanobacteriota</taxon>
        <taxon>Stenosarchaea group</taxon>
        <taxon>Halobacteria</taxon>
        <taxon>Halobacteriales</taxon>
        <taxon>Haloferacaceae</taxon>
        <taxon>Halogeometricum</taxon>
    </lineage>
</organism>
<dbReference type="RefSeq" id="WP_163486372.1">
    <property type="nucleotide sequence ID" value="NZ_CP048739.1"/>
</dbReference>
<gene>
    <name evidence="2" type="ORF">G3I44_09205</name>
</gene>
<dbReference type="AlphaFoldDB" id="A0A6C0UG30"/>
<proteinExistence type="predicted"/>
<keyword evidence="2" id="KW-0449">Lipoprotein</keyword>
<dbReference type="PANTHER" id="PTHR37507">
    <property type="entry name" value="SPORULATION PROTEIN YDCC"/>
    <property type="match status" value="1"/>
</dbReference>
<feature type="region of interest" description="Disordered" evidence="1">
    <location>
        <begin position="210"/>
        <end position="232"/>
    </location>
</feature>
<evidence type="ECO:0000313" key="2">
    <source>
        <dbReference type="EMBL" id="QIB74444.1"/>
    </source>
</evidence>
<reference evidence="2 3" key="1">
    <citation type="submission" date="2020-02" db="EMBL/GenBank/DDBJ databases">
        <title>Whole genome sequence of Halogeometricum borinquense strain wsp4.</title>
        <authorList>
            <person name="Verma D.K."/>
            <person name="Gopal K."/>
            <person name="Prasad E.S."/>
        </authorList>
    </citation>
    <scope>NUCLEOTIDE SEQUENCE [LARGE SCALE GENOMIC DNA]</scope>
    <source>
        <strain evidence="3">wsp4</strain>
    </source>
</reference>
<name>A0A6C0UG30_9EURY</name>
<evidence type="ECO:0000256" key="1">
    <source>
        <dbReference type="SAM" id="MobiDB-lite"/>
    </source>
</evidence>
<evidence type="ECO:0000313" key="3">
    <source>
        <dbReference type="Proteomes" id="UP000465846"/>
    </source>
</evidence>
<dbReference type="PANTHER" id="PTHR37507:SF2">
    <property type="entry name" value="SPORULATION PROTEIN YDCC"/>
    <property type="match status" value="1"/>
</dbReference>
<dbReference type="PROSITE" id="PS51257">
    <property type="entry name" value="PROKAR_LIPOPROTEIN"/>
    <property type="match status" value="1"/>
</dbReference>